<evidence type="ECO:0000256" key="2">
    <source>
        <dbReference type="ARBA" id="ARBA00022475"/>
    </source>
</evidence>
<feature type="domain" description="MacB-like periplasmic core" evidence="10">
    <location>
        <begin position="25"/>
        <end position="251"/>
    </location>
</feature>
<evidence type="ECO:0000256" key="3">
    <source>
        <dbReference type="ARBA" id="ARBA00022692"/>
    </source>
</evidence>
<reference evidence="11 12" key="1">
    <citation type="submission" date="2018-12" db="EMBL/GenBank/DDBJ databases">
        <authorList>
            <consortium name="Pathogen Informatics"/>
        </authorList>
    </citation>
    <scope>NUCLEOTIDE SEQUENCE [LARGE SCALE GENOMIC DNA]</scope>
    <source>
        <strain evidence="11 12">NCTC13354</strain>
    </source>
</reference>
<dbReference type="AlphaFoldDB" id="A0A448PF09"/>
<feature type="compositionally biased region" description="Basic and acidic residues" evidence="7">
    <location>
        <begin position="87"/>
        <end position="101"/>
    </location>
</feature>
<dbReference type="Pfam" id="PF12704">
    <property type="entry name" value="MacB_PCD"/>
    <property type="match status" value="1"/>
</dbReference>
<dbReference type="PANTHER" id="PTHR30572:SF4">
    <property type="entry name" value="ABC TRANSPORTER PERMEASE YTRF"/>
    <property type="match status" value="1"/>
</dbReference>
<gene>
    <name evidence="11" type="primary">macB_4</name>
    <name evidence="11" type="ORF">NCTC13354_01221</name>
</gene>
<evidence type="ECO:0000259" key="9">
    <source>
        <dbReference type="Pfam" id="PF02687"/>
    </source>
</evidence>
<dbReference type="GO" id="GO:0016787">
    <property type="term" value="F:hydrolase activity"/>
    <property type="evidence" value="ECO:0007669"/>
    <property type="project" value="UniProtKB-KW"/>
</dbReference>
<comment type="similarity">
    <text evidence="6">Belongs to the ABC-4 integral membrane protein family.</text>
</comment>
<evidence type="ECO:0000313" key="11">
    <source>
        <dbReference type="EMBL" id="VEI13506.1"/>
    </source>
</evidence>
<keyword evidence="4 8" id="KW-1133">Transmembrane helix</keyword>
<feature type="transmembrane region" description="Helical" evidence="8">
    <location>
        <begin position="23"/>
        <end position="47"/>
    </location>
</feature>
<evidence type="ECO:0000256" key="4">
    <source>
        <dbReference type="ARBA" id="ARBA00022989"/>
    </source>
</evidence>
<keyword evidence="11" id="KW-0067">ATP-binding</keyword>
<protein>
    <submittedName>
        <fullName evidence="11">Macrolide export ATP-binding/permease protein MacB</fullName>
        <ecNumber evidence="11">3.6.3.-</ecNumber>
    </submittedName>
</protein>
<dbReference type="GO" id="GO:0005524">
    <property type="term" value="F:ATP binding"/>
    <property type="evidence" value="ECO:0007669"/>
    <property type="project" value="UniProtKB-KW"/>
</dbReference>
<dbReference type="Pfam" id="PF02687">
    <property type="entry name" value="FtsX"/>
    <property type="match status" value="1"/>
</dbReference>
<evidence type="ECO:0000256" key="5">
    <source>
        <dbReference type="ARBA" id="ARBA00023136"/>
    </source>
</evidence>
<feature type="region of interest" description="Disordered" evidence="7">
    <location>
        <begin position="86"/>
        <end position="105"/>
    </location>
</feature>
<organism evidence="11 12">
    <name type="scientific">Trueperella bialowiezensis</name>
    <dbReference type="NCBI Taxonomy" id="312285"/>
    <lineage>
        <taxon>Bacteria</taxon>
        <taxon>Bacillati</taxon>
        <taxon>Actinomycetota</taxon>
        <taxon>Actinomycetes</taxon>
        <taxon>Actinomycetales</taxon>
        <taxon>Actinomycetaceae</taxon>
        <taxon>Trueperella</taxon>
    </lineage>
</organism>
<dbReference type="InterPro" id="IPR003838">
    <property type="entry name" value="ABC3_permease_C"/>
</dbReference>
<keyword evidence="11" id="KW-0378">Hydrolase</keyword>
<keyword evidence="5 8" id="KW-0472">Membrane</keyword>
<evidence type="ECO:0000313" key="12">
    <source>
        <dbReference type="Proteomes" id="UP000269542"/>
    </source>
</evidence>
<evidence type="ECO:0000256" key="8">
    <source>
        <dbReference type="SAM" id="Phobius"/>
    </source>
</evidence>
<dbReference type="EC" id="3.6.3.-" evidence="11"/>
<keyword evidence="3 8" id="KW-0812">Transmembrane</keyword>
<dbReference type="OrthoDB" id="3510103at2"/>
<dbReference type="GO" id="GO:0022857">
    <property type="term" value="F:transmembrane transporter activity"/>
    <property type="evidence" value="ECO:0007669"/>
    <property type="project" value="TreeGrafter"/>
</dbReference>
<sequence length="443" mass="48383">MITSIVGALVEAWEEVKVQKARVIMSLIGVVAAVTAMTTVVALGNLMAQADRERQERWDGRNLTLSVNVDKKVDESGDMMGSMEFMPEQHSESSQRTRPLDEPLPDPIGDRFKAIMERFDVPFWARSVSFPATFKELNEAQTLGTVHGRPVEPVEQGYGSTQVEAVDPMYGTIYRLNMLHGRWLTPSDSDQVAIPIVINETFWKTIGSPPIEHPFLLSSQGQVPATYRLVGVLDQVDPWEGPVGYIPYESWLWAANDTGGIYPALRVWVGDSEPLQMRDALAESISAALGGEYEVWIGGGEAFHQIDEAQSILRKAVLGIGTIVIALGALGLLNVAIVTVRQRIREIGIRRAVGASSKRIFFAVFMESVVDTFVAGLIGVMISILIIRLFPWESVNVVVQDNPAFPMSAAIAGVGIATAVGALCGIIPAVMALRVRPIDAIRY</sequence>
<evidence type="ECO:0000256" key="7">
    <source>
        <dbReference type="SAM" id="MobiDB-lite"/>
    </source>
</evidence>
<dbReference type="KEGG" id="tbw:NCTC13354_01221"/>
<keyword evidence="12" id="KW-1185">Reference proteome</keyword>
<proteinExistence type="inferred from homology"/>
<dbReference type="RefSeq" id="WP_126416612.1">
    <property type="nucleotide sequence ID" value="NZ_LR134476.1"/>
</dbReference>
<feature type="transmembrane region" description="Helical" evidence="8">
    <location>
        <begin position="407"/>
        <end position="433"/>
    </location>
</feature>
<name>A0A448PF09_9ACTO</name>
<dbReference type="Proteomes" id="UP000269542">
    <property type="component" value="Chromosome"/>
</dbReference>
<feature type="domain" description="ABC3 transporter permease C-terminal" evidence="9">
    <location>
        <begin position="320"/>
        <end position="435"/>
    </location>
</feature>
<dbReference type="InterPro" id="IPR025857">
    <property type="entry name" value="MacB_PCD"/>
</dbReference>
<dbReference type="EMBL" id="LR134476">
    <property type="protein sequence ID" value="VEI13506.1"/>
    <property type="molecule type" value="Genomic_DNA"/>
</dbReference>
<dbReference type="InterPro" id="IPR050250">
    <property type="entry name" value="Macrolide_Exporter_MacB"/>
</dbReference>
<feature type="transmembrane region" description="Helical" evidence="8">
    <location>
        <begin position="360"/>
        <end position="387"/>
    </location>
</feature>
<keyword evidence="11" id="KW-0547">Nucleotide-binding</keyword>
<evidence type="ECO:0000256" key="1">
    <source>
        <dbReference type="ARBA" id="ARBA00004651"/>
    </source>
</evidence>
<evidence type="ECO:0000259" key="10">
    <source>
        <dbReference type="Pfam" id="PF12704"/>
    </source>
</evidence>
<comment type="subcellular location">
    <subcellularLocation>
        <location evidence="1">Cell membrane</location>
        <topology evidence="1">Multi-pass membrane protein</topology>
    </subcellularLocation>
</comment>
<dbReference type="GO" id="GO:0005886">
    <property type="term" value="C:plasma membrane"/>
    <property type="evidence" value="ECO:0007669"/>
    <property type="project" value="UniProtKB-SubCell"/>
</dbReference>
<feature type="transmembrane region" description="Helical" evidence="8">
    <location>
        <begin position="316"/>
        <end position="340"/>
    </location>
</feature>
<evidence type="ECO:0000256" key="6">
    <source>
        <dbReference type="ARBA" id="ARBA00038076"/>
    </source>
</evidence>
<dbReference type="PANTHER" id="PTHR30572">
    <property type="entry name" value="MEMBRANE COMPONENT OF TRANSPORTER-RELATED"/>
    <property type="match status" value="1"/>
</dbReference>
<keyword evidence="2" id="KW-1003">Cell membrane</keyword>
<accession>A0A448PF09</accession>